<evidence type="ECO:0000256" key="6">
    <source>
        <dbReference type="SAM" id="MobiDB-lite"/>
    </source>
</evidence>
<keyword evidence="4" id="KW-0560">Oxidoreductase</keyword>
<evidence type="ECO:0000256" key="4">
    <source>
        <dbReference type="ARBA" id="ARBA00023002"/>
    </source>
</evidence>
<dbReference type="PANTHER" id="PTHR30468:SF1">
    <property type="entry name" value="ALPHA-KETOGLUTARATE-DEPENDENT SULFONATE DIOXYGENASE"/>
    <property type="match status" value="1"/>
</dbReference>
<evidence type="ECO:0000259" key="7">
    <source>
        <dbReference type="Pfam" id="PF02668"/>
    </source>
</evidence>
<protein>
    <submittedName>
        <fullName evidence="8">Taurine dioxygenase</fullName>
    </submittedName>
</protein>
<dbReference type="GO" id="GO:0005737">
    <property type="term" value="C:cytoplasm"/>
    <property type="evidence" value="ECO:0007669"/>
    <property type="project" value="TreeGrafter"/>
</dbReference>
<feature type="compositionally biased region" description="Basic and acidic residues" evidence="6">
    <location>
        <begin position="255"/>
        <end position="272"/>
    </location>
</feature>
<keyword evidence="3 8" id="KW-0223">Dioxygenase</keyword>
<evidence type="ECO:0000313" key="8">
    <source>
        <dbReference type="EMBL" id="SCX41096.1"/>
    </source>
</evidence>
<evidence type="ECO:0000256" key="3">
    <source>
        <dbReference type="ARBA" id="ARBA00022964"/>
    </source>
</evidence>
<organism evidence="8 9">
    <name type="scientific">Klenkia marina</name>
    <dbReference type="NCBI Taxonomy" id="1960309"/>
    <lineage>
        <taxon>Bacteria</taxon>
        <taxon>Bacillati</taxon>
        <taxon>Actinomycetota</taxon>
        <taxon>Actinomycetes</taxon>
        <taxon>Geodermatophilales</taxon>
        <taxon>Geodermatophilaceae</taxon>
        <taxon>Klenkia</taxon>
    </lineage>
</organism>
<dbReference type="Pfam" id="PF02668">
    <property type="entry name" value="TauD"/>
    <property type="match status" value="1"/>
</dbReference>
<keyword evidence="2" id="KW-0479">Metal-binding</keyword>
<dbReference type="GO" id="GO:0000908">
    <property type="term" value="F:taurine dioxygenase activity"/>
    <property type="evidence" value="ECO:0007669"/>
    <property type="project" value="TreeGrafter"/>
</dbReference>
<dbReference type="Gene3D" id="3.60.130.10">
    <property type="entry name" value="Clavaminate synthase-like"/>
    <property type="match status" value="1"/>
</dbReference>
<dbReference type="Proteomes" id="UP000198981">
    <property type="component" value="Unassembled WGS sequence"/>
</dbReference>
<comment type="similarity">
    <text evidence="1">Belongs to the TfdA dioxygenase family.</text>
</comment>
<accession>A0A1G4XIS7</accession>
<keyword evidence="5" id="KW-0408">Iron</keyword>
<dbReference type="PANTHER" id="PTHR30468">
    <property type="entry name" value="ALPHA-KETOGLUTARATE-DEPENDENT SULFONATE DIOXYGENASE"/>
    <property type="match status" value="1"/>
</dbReference>
<sequence length="279" mass="30113">MQIQPLEPLGAVVSGVEVGPLGVADVEGMRAALAEHGVVVLRDQHVDDTAFLGFLQSFGELTFTAGETPVDGFPDLNVISNVGRAEPPRSTFHVDSSYLSTPPAYTALRAVEIPSRGGETVFTDQYRALRTLPAELAERVRDRRIRHVVTGIDPELLTADDETAAEHPVVRPHPLTEHPALFLTTPKRCAAVSGLPDDEAADLVATLYAHSTTEDNSLAHAWAPGDVVMWDNACVLHRGDHSVVVGDRVMHRGMVRDHGPHATDHATDRTPDRTTGASR</sequence>
<dbReference type="RefSeq" id="WP_092800352.1">
    <property type="nucleotide sequence ID" value="NZ_FMUH01000001.1"/>
</dbReference>
<keyword evidence="9" id="KW-1185">Reference proteome</keyword>
<dbReference type="EMBL" id="FMUH01000001">
    <property type="protein sequence ID" value="SCX41096.1"/>
    <property type="molecule type" value="Genomic_DNA"/>
</dbReference>
<evidence type="ECO:0000256" key="1">
    <source>
        <dbReference type="ARBA" id="ARBA00005896"/>
    </source>
</evidence>
<dbReference type="OrthoDB" id="581608at2"/>
<dbReference type="AlphaFoldDB" id="A0A1G4XIS7"/>
<dbReference type="GO" id="GO:0006790">
    <property type="term" value="P:sulfur compound metabolic process"/>
    <property type="evidence" value="ECO:0007669"/>
    <property type="project" value="TreeGrafter"/>
</dbReference>
<dbReference type="InterPro" id="IPR003819">
    <property type="entry name" value="TauD/TfdA-like"/>
</dbReference>
<dbReference type="InterPro" id="IPR042098">
    <property type="entry name" value="TauD-like_sf"/>
</dbReference>
<feature type="region of interest" description="Disordered" evidence="6">
    <location>
        <begin position="255"/>
        <end position="279"/>
    </location>
</feature>
<evidence type="ECO:0000313" key="9">
    <source>
        <dbReference type="Proteomes" id="UP000198981"/>
    </source>
</evidence>
<dbReference type="SUPFAM" id="SSF51197">
    <property type="entry name" value="Clavaminate synthase-like"/>
    <property type="match status" value="1"/>
</dbReference>
<proteinExistence type="inferred from homology"/>
<dbReference type="GO" id="GO:0046872">
    <property type="term" value="F:metal ion binding"/>
    <property type="evidence" value="ECO:0007669"/>
    <property type="project" value="UniProtKB-KW"/>
</dbReference>
<name>A0A1G4XIS7_9ACTN</name>
<gene>
    <name evidence="8" type="ORF">SAMN03159343_1093</name>
</gene>
<evidence type="ECO:0000256" key="5">
    <source>
        <dbReference type="ARBA" id="ARBA00023004"/>
    </source>
</evidence>
<dbReference type="STRING" id="1960309.SAMN03159343_1093"/>
<reference evidence="9" key="1">
    <citation type="submission" date="2016-10" db="EMBL/GenBank/DDBJ databases">
        <authorList>
            <person name="Varghese N."/>
            <person name="Submissions S."/>
        </authorList>
    </citation>
    <scope>NUCLEOTIDE SEQUENCE [LARGE SCALE GENOMIC DNA]</scope>
    <source>
        <strain evidence="9">DSM 45722</strain>
    </source>
</reference>
<evidence type="ECO:0000256" key="2">
    <source>
        <dbReference type="ARBA" id="ARBA00022723"/>
    </source>
</evidence>
<dbReference type="InterPro" id="IPR051323">
    <property type="entry name" value="AtsK-like"/>
</dbReference>
<feature type="domain" description="TauD/TfdA-like" evidence="7">
    <location>
        <begin position="3"/>
        <end position="253"/>
    </location>
</feature>